<keyword evidence="2" id="KW-0424">Laminin EGF-like domain</keyword>
<proteinExistence type="predicted"/>
<evidence type="ECO:0000256" key="2">
    <source>
        <dbReference type="ARBA" id="ARBA00023292"/>
    </source>
</evidence>
<protein>
    <recommendedName>
        <fullName evidence="4">Laminin N-terminal domain-containing protein</fullName>
    </recommendedName>
</protein>
<dbReference type="Proteomes" id="UP001176940">
    <property type="component" value="Unassembled WGS sequence"/>
</dbReference>
<feature type="domain" description="Laminin N-terminal" evidence="4">
    <location>
        <begin position="21"/>
        <end position="105"/>
    </location>
</feature>
<organism evidence="5 6">
    <name type="scientific">Ranitomeya imitator</name>
    <name type="common">mimic poison frog</name>
    <dbReference type="NCBI Taxonomy" id="111125"/>
    <lineage>
        <taxon>Eukaryota</taxon>
        <taxon>Metazoa</taxon>
        <taxon>Chordata</taxon>
        <taxon>Craniata</taxon>
        <taxon>Vertebrata</taxon>
        <taxon>Euteleostomi</taxon>
        <taxon>Amphibia</taxon>
        <taxon>Batrachia</taxon>
        <taxon>Anura</taxon>
        <taxon>Neobatrachia</taxon>
        <taxon>Hyloidea</taxon>
        <taxon>Dendrobatidae</taxon>
        <taxon>Dendrobatinae</taxon>
        <taxon>Ranitomeya</taxon>
    </lineage>
</organism>
<sequence>MWFSIILLGFASLVNAQQDCSLGGCYPATGDLLIGRTDFLRASSTCGMERPETSCTPFGELMELDNASYPCCKDTMRDLAVELTHASRNTYLNSGDGGFYVETAQ</sequence>
<gene>
    <name evidence="5" type="ORF">RIMI_LOCUS23425231</name>
</gene>
<name>A0ABN9MWC3_9NEOB</name>
<feature type="chain" id="PRO_5046609503" description="Laminin N-terminal domain-containing protein" evidence="3">
    <location>
        <begin position="17"/>
        <end position="105"/>
    </location>
</feature>
<evidence type="ECO:0000313" key="6">
    <source>
        <dbReference type="Proteomes" id="UP001176940"/>
    </source>
</evidence>
<evidence type="ECO:0000313" key="5">
    <source>
        <dbReference type="EMBL" id="CAJ0968788.1"/>
    </source>
</evidence>
<evidence type="ECO:0000259" key="4">
    <source>
        <dbReference type="PROSITE" id="PS51117"/>
    </source>
</evidence>
<dbReference type="PROSITE" id="PS51117">
    <property type="entry name" value="LAMININ_NTER"/>
    <property type="match status" value="1"/>
</dbReference>
<keyword evidence="6" id="KW-1185">Reference proteome</keyword>
<dbReference type="EMBL" id="CAUEEQ010079679">
    <property type="protein sequence ID" value="CAJ0968788.1"/>
    <property type="molecule type" value="Genomic_DNA"/>
</dbReference>
<dbReference type="InterPro" id="IPR008211">
    <property type="entry name" value="Laminin_N"/>
</dbReference>
<reference evidence="5" key="1">
    <citation type="submission" date="2023-07" db="EMBL/GenBank/DDBJ databases">
        <authorList>
            <person name="Stuckert A."/>
        </authorList>
    </citation>
    <scope>NUCLEOTIDE SEQUENCE</scope>
</reference>
<keyword evidence="3" id="KW-0732">Signal</keyword>
<dbReference type="Gene3D" id="2.60.120.260">
    <property type="entry name" value="Galactose-binding domain-like"/>
    <property type="match status" value="1"/>
</dbReference>
<evidence type="ECO:0000256" key="3">
    <source>
        <dbReference type="SAM" id="SignalP"/>
    </source>
</evidence>
<evidence type="ECO:0000256" key="1">
    <source>
        <dbReference type="ARBA" id="ARBA00023157"/>
    </source>
</evidence>
<comment type="caution">
    <text evidence="5">The sequence shown here is derived from an EMBL/GenBank/DDBJ whole genome shotgun (WGS) entry which is preliminary data.</text>
</comment>
<feature type="signal peptide" evidence="3">
    <location>
        <begin position="1"/>
        <end position="16"/>
    </location>
</feature>
<accession>A0ABN9MWC3</accession>
<keyword evidence="1" id="KW-1015">Disulfide bond</keyword>